<dbReference type="EMBL" id="LN609302">
    <property type="protein sequence ID" value="CEF54637.1"/>
    <property type="molecule type" value="Genomic_DNA"/>
</dbReference>
<reference evidence="2" key="1">
    <citation type="submission" date="2014-09" db="EMBL/GenBank/DDBJ databases">
        <authorList>
            <person name="Illeghems K.G."/>
        </authorList>
    </citation>
    <scope>NUCLEOTIDE SEQUENCE [LARGE SCALE GENOMIC DNA]</scope>
    <source>
        <strain evidence="2">LMG 23848T</strain>
    </source>
</reference>
<evidence type="ECO:0000313" key="2">
    <source>
        <dbReference type="Proteomes" id="UP000068250"/>
    </source>
</evidence>
<accession>A0A0U5F205</accession>
<name>A0A0U5F205_9PROT</name>
<dbReference type="AlphaFoldDB" id="A0A0U5F205"/>
<protein>
    <submittedName>
        <fullName evidence="1">Uncharacterized protein</fullName>
    </submittedName>
</protein>
<gene>
    <name evidence="1" type="ORF">AGA_892</name>
</gene>
<proteinExistence type="predicted"/>
<sequence>MMIGGEVVYFDADDYKLWAGDRAVVLDPRGNICVVTLESNHPEELRSLHRTRRALMQWHDPIDGRQSKFAVQVLGRHVPVGVGAEARQAALA</sequence>
<dbReference type="PATRIC" id="fig|431306.5.peg.890"/>
<dbReference type="Proteomes" id="UP000068250">
    <property type="component" value="Chromosome I"/>
</dbReference>
<organism evidence="1 2">
    <name type="scientific">Acetobacter ghanensis</name>
    <dbReference type="NCBI Taxonomy" id="431306"/>
    <lineage>
        <taxon>Bacteria</taxon>
        <taxon>Pseudomonadati</taxon>
        <taxon>Pseudomonadota</taxon>
        <taxon>Alphaproteobacteria</taxon>
        <taxon>Acetobacterales</taxon>
        <taxon>Acetobacteraceae</taxon>
        <taxon>Acetobacter</taxon>
    </lineage>
</organism>
<evidence type="ECO:0000313" key="1">
    <source>
        <dbReference type="EMBL" id="CEF54637.1"/>
    </source>
</evidence>